<evidence type="ECO:0000256" key="3">
    <source>
        <dbReference type="ARBA" id="ARBA00022723"/>
    </source>
</evidence>
<dbReference type="SUPFAM" id="SSF55957">
    <property type="entry name" value="Phosphoglucomutase, C-terminal domain"/>
    <property type="match status" value="1"/>
</dbReference>
<dbReference type="Pfam" id="PF00408">
    <property type="entry name" value="PGM_PMM_IV"/>
    <property type="match status" value="1"/>
</dbReference>
<comment type="function">
    <text evidence="6 8">Catalyzes the conversion of glucosamine-6-phosphate to glucosamine-1-phosphate.</text>
</comment>
<keyword evidence="3 6" id="KW-0479">Metal-binding</keyword>
<dbReference type="Gene3D" id="3.30.310.50">
    <property type="entry name" value="Alpha-D-phosphohexomutase, C-terminal domain"/>
    <property type="match status" value="1"/>
</dbReference>
<feature type="binding site" description="via phosphate group" evidence="6">
    <location>
        <position position="101"/>
    </location>
    <ligand>
        <name>Mg(2+)</name>
        <dbReference type="ChEBI" id="CHEBI:18420"/>
    </ligand>
</feature>
<dbReference type="Proteomes" id="UP000811844">
    <property type="component" value="Unassembled WGS sequence"/>
</dbReference>
<reference evidence="13 14" key="1">
    <citation type="submission" date="2020-02" db="EMBL/GenBank/DDBJ databases">
        <title>Shewanella WXL01 sp. nov., a marine bacterium isolated from green algae in Luhuitou Fringing Reef (Northern South China Sea).</title>
        <authorList>
            <person name="Wang X."/>
        </authorList>
    </citation>
    <scope>NUCLEOTIDE SEQUENCE [LARGE SCALE GENOMIC DNA]</scope>
    <source>
        <strain evidence="13 14">MCCC 1A01895</strain>
    </source>
</reference>
<evidence type="ECO:0000259" key="11">
    <source>
        <dbReference type="Pfam" id="PF02879"/>
    </source>
</evidence>
<feature type="domain" description="Alpha-D-phosphohexomutase C-terminal" evidence="9">
    <location>
        <begin position="382"/>
        <end position="450"/>
    </location>
</feature>
<evidence type="ECO:0000256" key="7">
    <source>
        <dbReference type="RuleBase" id="RU004326"/>
    </source>
</evidence>
<dbReference type="RefSeq" id="WP_153662718.1">
    <property type="nucleotide sequence ID" value="NZ_JAAIKR010000003.1"/>
</dbReference>
<dbReference type="InterPro" id="IPR005841">
    <property type="entry name" value="Alpha-D-phosphohexomutase_SF"/>
</dbReference>
<dbReference type="EMBL" id="JAAIKR010000003">
    <property type="protein sequence ID" value="MBR9727288.1"/>
    <property type="molecule type" value="Genomic_DNA"/>
</dbReference>
<gene>
    <name evidence="6 13" type="primary">glmM</name>
    <name evidence="13" type="ORF">G3R48_04695</name>
</gene>
<proteinExistence type="inferred from homology"/>
<dbReference type="GO" id="GO:0008966">
    <property type="term" value="F:phosphoglucosamine mutase activity"/>
    <property type="evidence" value="ECO:0007669"/>
    <property type="project" value="UniProtKB-EC"/>
</dbReference>
<dbReference type="HAMAP" id="MF_01554_B">
    <property type="entry name" value="GlmM_B"/>
    <property type="match status" value="1"/>
</dbReference>
<evidence type="ECO:0000256" key="8">
    <source>
        <dbReference type="RuleBase" id="RU004327"/>
    </source>
</evidence>
<dbReference type="InterPro" id="IPR016066">
    <property type="entry name" value="A-D-PHexomutase_CS"/>
</dbReference>
<dbReference type="InterPro" id="IPR050060">
    <property type="entry name" value="Phosphoglucosamine_mutase"/>
</dbReference>
<dbReference type="PANTHER" id="PTHR42946:SF1">
    <property type="entry name" value="PHOSPHOGLUCOMUTASE (ALPHA-D-GLUCOSE-1,6-BISPHOSPHATE-DEPENDENT)"/>
    <property type="match status" value="1"/>
</dbReference>
<dbReference type="Pfam" id="PF02880">
    <property type="entry name" value="PGM_PMM_III"/>
    <property type="match status" value="1"/>
</dbReference>
<evidence type="ECO:0000313" key="14">
    <source>
        <dbReference type="Proteomes" id="UP000811844"/>
    </source>
</evidence>
<dbReference type="InterPro" id="IPR005846">
    <property type="entry name" value="A-D-PHexomutase_a/b/a-III"/>
</dbReference>
<dbReference type="InterPro" id="IPR005844">
    <property type="entry name" value="A-D-PHexomutase_a/b/a-I"/>
</dbReference>
<dbReference type="Gene3D" id="3.40.120.10">
    <property type="entry name" value="Alpha-D-Glucose-1,6-Bisphosphate, subunit A, domain 3"/>
    <property type="match status" value="3"/>
</dbReference>
<keyword evidence="14" id="KW-1185">Reference proteome</keyword>
<keyword evidence="4 6" id="KW-0460">Magnesium</keyword>
<feature type="binding site" evidence="6">
    <location>
        <position position="249"/>
    </location>
    <ligand>
        <name>Mg(2+)</name>
        <dbReference type="ChEBI" id="CHEBI:18420"/>
    </ligand>
</feature>
<accession>A0ABS5HZS5</accession>
<dbReference type="CDD" id="cd05802">
    <property type="entry name" value="GlmM"/>
    <property type="match status" value="1"/>
</dbReference>
<dbReference type="InterPro" id="IPR005843">
    <property type="entry name" value="A-D-PHexomutase_C"/>
</dbReference>
<evidence type="ECO:0000256" key="4">
    <source>
        <dbReference type="ARBA" id="ARBA00022842"/>
    </source>
</evidence>
<dbReference type="PANTHER" id="PTHR42946">
    <property type="entry name" value="PHOSPHOHEXOSE MUTASE"/>
    <property type="match status" value="1"/>
</dbReference>
<organism evidence="13 14">
    <name type="scientific">Shewanella intestini</name>
    <dbReference type="NCBI Taxonomy" id="2017544"/>
    <lineage>
        <taxon>Bacteria</taxon>
        <taxon>Pseudomonadati</taxon>
        <taxon>Pseudomonadota</taxon>
        <taxon>Gammaproteobacteria</taxon>
        <taxon>Alteromonadales</taxon>
        <taxon>Shewanellaceae</taxon>
        <taxon>Shewanella</taxon>
    </lineage>
</organism>
<feature type="domain" description="Alpha-D-phosphohexomutase alpha/beta/alpha" evidence="11">
    <location>
        <begin position="161"/>
        <end position="258"/>
    </location>
</feature>
<comment type="cofactor">
    <cofactor evidence="6">
        <name>Mg(2+)</name>
        <dbReference type="ChEBI" id="CHEBI:18420"/>
    </cofactor>
    <text evidence="6">Binds 1 Mg(2+) ion per subunit.</text>
</comment>
<dbReference type="NCBIfam" id="NF008139">
    <property type="entry name" value="PRK10887.1"/>
    <property type="match status" value="1"/>
</dbReference>
<dbReference type="SUPFAM" id="SSF53738">
    <property type="entry name" value="Phosphoglucomutase, first 3 domains"/>
    <property type="match status" value="3"/>
</dbReference>
<comment type="PTM">
    <text evidence="6">Activated by phosphorylation.</text>
</comment>
<dbReference type="EC" id="5.4.2.10" evidence="6 8"/>
<comment type="catalytic activity">
    <reaction evidence="6 8">
        <text>alpha-D-glucosamine 1-phosphate = D-glucosamine 6-phosphate</text>
        <dbReference type="Rhea" id="RHEA:23424"/>
        <dbReference type="ChEBI" id="CHEBI:58516"/>
        <dbReference type="ChEBI" id="CHEBI:58725"/>
        <dbReference type="EC" id="5.4.2.10"/>
    </reaction>
</comment>
<keyword evidence="5 6" id="KW-0413">Isomerase</keyword>
<dbReference type="InterPro" id="IPR005845">
    <property type="entry name" value="A-D-PHexomutase_a/b/a-II"/>
</dbReference>
<dbReference type="InterPro" id="IPR016055">
    <property type="entry name" value="A-D-PHexomutase_a/b/a-I/II/III"/>
</dbReference>
<feature type="domain" description="Alpha-D-phosphohexomutase alpha/beta/alpha" evidence="12">
    <location>
        <begin position="262"/>
        <end position="357"/>
    </location>
</feature>
<name>A0ABS5HZS5_9GAMM</name>
<evidence type="ECO:0000256" key="2">
    <source>
        <dbReference type="ARBA" id="ARBA00022553"/>
    </source>
</evidence>
<protein>
    <recommendedName>
        <fullName evidence="6 8">Phosphoglucosamine mutase</fullName>
        <ecNumber evidence="6 8">5.4.2.10</ecNumber>
    </recommendedName>
</protein>
<evidence type="ECO:0000259" key="9">
    <source>
        <dbReference type="Pfam" id="PF00408"/>
    </source>
</evidence>
<evidence type="ECO:0000313" key="13">
    <source>
        <dbReference type="EMBL" id="MBR9727288.1"/>
    </source>
</evidence>
<keyword evidence="2 6" id="KW-0597">Phosphoprotein</keyword>
<dbReference type="InterPro" id="IPR036900">
    <property type="entry name" value="A-D-PHexomutase_C_sf"/>
</dbReference>
<dbReference type="PRINTS" id="PR00509">
    <property type="entry name" value="PGMPMM"/>
</dbReference>
<evidence type="ECO:0000256" key="5">
    <source>
        <dbReference type="ARBA" id="ARBA00023235"/>
    </source>
</evidence>
<evidence type="ECO:0000256" key="6">
    <source>
        <dbReference type="HAMAP-Rule" id="MF_01554"/>
    </source>
</evidence>
<feature type="modified residue" description="Phosphoserine" evidence="6">
    <location>
        <position position="101"/>
    </location>
</feature>
<evidence type="ECO:0000259" key="12">
    <source>
        <dbReference type="Pfam" id="PF02880"/>
    </source>
</evidence>
<feature type="active site" description="Phosphoserine intermediate" evidence="6">
    <location>
        <position position="101"/>
    </location>
</feature>
<evidence type="ECO:0000259" key="10">
    <source>
        <dbReference type="Pfam" id="PF02878"/>
    </source>
</evidence>
<feature type="binding site" evidence="6">
    <location>
        <position position="245"/>
    </location>
    <ligand>
        <name>Mg(2+)</name>
        <dbReference type="ChEBI" id="CHEBI:18420"/>
    </ligand>
</feature>
<comment type="caution">
    <text evidence="13">The sequence shown here is derived from an EMBL/GenBank/DDBJ whole genome shotgun (WGS) entry which is preliminary data.</text>
</comment>
<feature type="domain" description="Alpha-D-phosphohexomutase alpha/beta/alpha" evidence="10">
    <location>
        <begin position="4"/>
        <end position="134"/>
    </location>
</feature>
<feature type="binding site" evidence="6">
    <location>
        <position position="247"/>
    </location>
    <ligand>
        <name>Mg(2+)</name>
        <dbReference type="ChEBI" id="CHEBI:18420"/>
    </ligand>
</feature>
<evidence type="ECO:0000256" key="1">
    <source>
        <dbReference type="ARBA" id="ARBA00010231"/>
    </source>
</evidence>
<sequence length="455" mass="48355">MSRKFFGTDGVRGKVGSFPITPVFAMKLGWAAGKVLASGGTKEVLIGKDTRISGYMLESAMQAGFSAAGVNVALVGPMPTPAVAYLASTFRADAGVVISASHNPYYDNGIKFFSNSGTKLNDAQELEIEALLDQALNHNAMDCVASEELGKVRRINDAAGRYIEFCKGVFNKELSLEGLKIVVDSANGAAYHIAPNVYSELGAQVISINAKPNGININDHCGATHLDSLQTAVLVHEADLGIALDGDADRIMFVDNHGHVVDGDQILYILAKTAQENGTLHGGVVGTLMSNLGLEMALRDMGIPFKRAKVGDRYVVELLQQTGWRLGGEGSGHILHLDHASTGDGVVASLLVLQALLLAQANDAECTLETLVSGMQMLPQVLLNIKLTQDNADEIIASDAVKQAVTEAENVLADNGRVLLRKSGTEPLIRVMVESTDPTMSQQQAEHIAKAVKQQ</sequence>
<dbReference type="PROSITE" id="PS00710">
    <property type="entry name" value="PGM_PMM"/>
    <property type="match status" value="1"/>
</dbReference>
<comment type="similarity">
    <text evidence="1 6 7">Belongs to the phosphohexose mutase family.</text>
</comment>
<dbReference type="InterPro" id="IPR006352">
    <property type="entry name" value="GlmM_bact"/>
</dbReference>
<dbReference type="Pfam" id="PF02878">
    <property type="entry name" value="PGM_PMM_I"/>
    <property type="match status" value="1"/>
</dbReference>
<dbReference type="Pfam" id="PF02879">
    <property type="entry name" value="PGM_PMM_II"/>
    <property type="match status" value="1"/>
</dbReference>
<dbReference type="NCBIfam" id="TIGR01455">
    <property type="entry name" value="glmM"/>
    <property type="match status" value="1"/>
</dbReference>